<evidence type="ECO:0000256" key="1">
    <source>
        <dbReference type="ARBA" id="ARBA00022679"/>
    </source>
</evidence>
<feature type="domain" description="N-acetyltransferase" evidence="3">
    <location>
        <begin position="5"/>
        <end position="157"/>
    </location>
</feature>
<evidence type="ECO:0000313" key="5">
    <source>
        <dbReference type="Proteomes" id="UP000289166"/>
    </source>
</evidence>
<comment type="caution">
    <text evidence="4">The sequence shown here is derived from an EMBL/GenBank/DDBJ whole genome shotgun (WGS) entry which is preliminary data.</text>
</comment>
<evidence type="ECO:0000259" key="3">
    <source>
        <dbReference type="PROSITE" id="PS51186"/>
    </source>
</evidence>
<dbReference type="OrthoDB" id="2111574at2"/>
<dbReference type="PANTHER" id="PTHR43877:SF2">
    <property type="entry name" value="AMINOALKYLPHOSPHONATE N-ACETYLTRANSFERASE-RELATED"/>
    <property type="match status" value="1"/>
</dbReference>
<sequence length="157" mass="18041">MNYSFVIRKANLDDAEAIQNITKEAFKKYMKDTGLTGTMEALEESLEDIKRDIESKEVFIAIIDNIPVGTIRVHILPDNTAYISRFGVRLEYHNIGIGKSMMNLVDKLLIAKGIKKVRLHTASKYSELMQFYYGRGFYVDSTTNERGYIRALLVKDY</sequence>
<dbReference type="AlphaFoldDB" id="A0A4Q0I566"/>
<organism evidence="4 5">
    <name type="scientific">Acetivibrio mesophilus</name>
    <dbReference type="NCBI Taxonomy" id="2487273"/>
    <lineage>
        <taxon>Bacteria</taxon>
        <taxon>Bacillati</taxon>
        <taxon>Bacillota</taxon>
        <taxon>Clostridia</taxon>
        <taxon>Eubacteriales</taxon>
        <taxon>Oscillospiraceae</taxon>
        <taxon>Acetivibrio</taxon>
    </lineage>
</organism>
<dbReference type="Pfam" id="PF00583">
    <property type="entry name" value="Acetyltransf_1"/>
    <property type="match status" value="1"/>
</dbReference>
<dbReference type="SUPFAM" id="SSF55729">
    <property type="entry name" value="Acyl-CoA N-acyltransferases (Nat)"/>
    <property type="match status" value="1"/>
</dbReference>
<dbReference type="Proteomes" id="UP000289166">
    <property type="component" value="Unassembled WGS sequence"/>
</dbReference>
<dbReference type="GO" id="GO:0016747">
    <property type="term" value="F:acyltransferase activity, transferring groups other than amino-acyl groups"/>
    <property type="evidence" value="ECO:0007669"/>
    <property type="project" value="InterPro"/>
</dbReference>
<dbReference type="Gene3D" id="3.40.630.30">
    <property type="match status" value="1"/>
</dbReference>
<dbReference type="InterPro" id="IPR050832">
    <property type="entry name" value="Bact_Acetyltransf"/>
</dbReference>
<keyword evidence="5" id="KW-1185">Reference proteome</keyword>
<dbReference type="EMBL" id="RLII01000011">
    <property type="protein sequence ID" value="RXE58967.1"/>
    <property type="molecule type" value="Genomic_DNA"/>
</dbReference>
<gene>
    <name evidence="4" type="ORF">EFD62_09835</name>
</gene>
<reference evidence="5" key="1">
    <citation type="submission" date="2018-11" db="EMBL/GenBank/DDBJ databases">
        <title>Genome sequencing of a novel mesophilic and cellulolytic organism within the genus Hungateiclostridium.</title>
        <authorList>
            <person name="Rettenmaier R."/>
            <person name="Liebl W."/>
            <person name="Zverlov V."/>
        </authorList>
    </citation>
    <scope>NUCLEOTIDE SEQUENCE [LARGE SCALE GENOMIC DNA]</scope>
    <source>
        <strain evidence="5">N2K1</strain>
    </source>
</reference>
<dbReference type="PROSITE" id="PS51186">
    <property type="entry name" value="GNAT"/>
    <property type="match status" value="1"/>
</dbReference>
<dbReference type="PANTHER" id="PTHR43877">
    <property type="entry name" value="AMINOALKYLPHOSPHONATE N-ACETYLTRANSFERASE-RELATED-RELATED"/>
    <property type="match status" value="1"/>
</dbReference>
<name>A0A4Q0I566_9FIRM</name>
<keyword evidence="1 4" id="KW-0808">Transferase</keyword>
<accession>A0A4Q0I566</accession>
<dbReference type="RefSeq" id="WP_128706047.1">
    <property type="nucleotide sequence ID" value="NZ_RLII01000011.1"/>
</dbReference>
<proteinExistence type="predicted"/>
<protein>
    <submittedName>
        <fullName evidence="4">N-acetyltransferase</fullName>
    </submittedName>
</protein>
<evidence type="ECO:0000313" key="4">
    <source>
        <dbReference type="EMBL" id="RXE58967.1"/>
    </source>
</evidence>
<keyword evidence="2" id="KW-0012">Acyltransferase</keyword>
<dbReference type="InterPro" id="IPR016181">
    <property type="entry name" value="Acyl_CoA_acyltransferase"/>
</dbReference>
<evidence type="ECO:0000256" key="2">
    <source>
        <dbReference type="ARBA" id="ARBA00023315"/>
    </source>
</evidence>
<dbReference type="CDD" id="cd04301">
    <property type="entry name" value="NAT_SF"/>
    <property type="match status" value="1"/>
</dbReference>
<dbReference type="InterPro" id="IPR000182">
    <property type="entry name" value="GNAT_dom"/>
</dbReference>